<feature type="domain" description="Glycosyl hydrolases family 39 N-terminal catalytic" evidence="4">
    <location>
        <begin position="189"/>
        <end position="334"/>
    </location>
</feature>
<dbReference type="InterPro" id="IPR017853">
    <property type="entry name" value="GH"/>
</dbReference>
<dbReference type="AlphaFoldDB" id="A0A563W5B6"/>
<dbReference type="Pfam" id="PF01229">
    <property type="entry name" value="Glyco_hydro_39"/>
    <property type="match status" value="1"/>
</dbReference>
<dbReference type="RefSeq" id="WP_144868451.1">
    <property type="nucleotide sequence ID" value="NZ_LR213852.1"/>
</dbReference>
<evidence type="ECO:0000259" key="4">
    <source>
        <dbReference type="Pfam" id="PF01229"/>
    </source>
</evidence>
<keyword evidence="3" id="KW-0326">Glycosidase</keyword>
<gene>
    <name evidence="5" type="ORF">H1P_950008</name>
</gene>
<organism evidence="5 6">
    <name type="scientific">Hyella patelloides LEGE 07179</name>
    <dbReference type="NCBI Taxonomy" id="945734"/>
    <lineage>
        <taxon>Bacteria</taxon>
        <taxon>Bacillati</taxon>
        <taxon>Cyanobacteriota</taxon>
        <taxon>Cyanophyceae</taxon>
        <taxon>Pleurocapsales</taxon>
        <taxon>Hyellaceae</taxon>
        <taxon>Hyella</taxon>
    </lineage>
</organism>
<evidence type="ECO:0000313" key="5">
    <source>
        <dbReference type="EMBL" id="VEP18892.1"/>
    </source>
</evidence>
<keyword evidence="6" id="KW-1185">Reference proteome</keyword>
<protein>
    <submittedName>
        <fullName evidence="5">Alpha-L-arabinofuranosidase</fullName>
    </submittedName>
</protein>
<comment type="similarity">
    <text evidence="1">Belongs to the glycosyl hydrolase 39 family.</text>
</comment>
<reference evidence="5 6" key="1">
    <citation type="submission" date="2019-01" db="EMBL/GenBank/DDBJ databases">
        <authorList>
            <person name="Brito A."/>
        </authorList>
    </citation>
    <scope>NUCLEOTIDE SEQUENCE [LARGE SCALE GENOMIC DNA]</scope>
    <source>
        <strain evidence="5">1</strain>
    </source>
</reference>
<evidence type="ECO:0000256" key="2">
    <source>
        <dbReference type="ARBA" id="ARBA00022801"/>
    </source>
</evidence>
<dbReference type="Proteomes" id="UP000320055">
    <property type="component" value="Unassembled WGS sequence"/>
</dbReference>
<keyword evidence="2" id="KW-0378">Hydrolase</keyword>
<name>A0A563W5B6_9CYAN</name>
<dbReference type="GO" id="GO:0016798">
    <property type="term" value="F:hydrolase activity, acting on glycosyl bonds"/>
    <property type="evidence" value="ECO:0007669"/>
    <property type="project" value="UniProtKB-KW"/>
</dbReference>
<accession>A0A563W5B6</accession>
<dbReference type="Gene3D" id="3.20.20.80">
    <property type="entry name" value="Glycosidases"/>
    <property type="match status" value="1"/>
</dbReference>
<proteinExistence type="inferred from homology"/>
<dbReference type="SUPFAM" id="SSF51445">
    <property type="entry name" value="(Trans)glycosidases"/>
    <property type="match status" value="1"/>
</dbReference>
<dbReference type="EMBL" id="CAACVJ010000704">
    <property type="protein sequence ID" value="VEP18892.1"/>
    <property type="molecule type" value="Genomic_DNA"/>
</dbReference>
<dbReference type="OrthoDB" id="9805896at2"/>
<sequence>MLKRRKFFQTVAASLVSNTVIQKIRQVKSSSLLKSSNNNLANSISEDLESINAEIIVDWSTVIAQTTPLIFSSNDYEITSPQKAADSIFQNLLTELDIPLIRVHHALLSERWTDSTAKSWDEAKIQACYDASYFHNPKIVQNIPRWPSWMKLDSNSLLDSSEYDNYANFCGELVRILNQTQNRQIIYWEPFNELDTRYKNAGQLNELWKIYNKVTERMKNVDPQIKVGGPVLTWDDSQTLNHFLDSCSQNVDFISWHRYASGNANAPTDKIMSFTPKYGDQTRRFRSIVTRHIPERKVPLFLSEYNINYSWDSGETRQNTHVGAVWFASVFKHLAEAEIDMAASWHLKDGIYGMIDPQNNLRPSARIFALAIKYLTGNVIQNESDRPFIEALPVQQQTGDRSLLLINKLSEYANINLTEMYGSFQTGETIIHSLDANGIEVFDADEQTNLNTFTLSPYSILLLRSSQPVYYSD</sequence>
<evidence type="ECO:0000313" key="6">
    <source>
        <dbReference type="Proteomes" id="UP000320055"/>
    </source>
</evidence>
<dbReference type="InterPro" id="IPR049166">
    <property type="entry name" value="GH39_cat"/>
</dbReference>
<evidence type="ECO:0000256" key="3">
    <source>
        <dbReference type="ARBA" id="ARBA00023295"/>
    </source>
</evidence>
<evidence type="ECO:0000256" key="1">
    <source>
        <dbReference type="ARBA" id="ARBA00008875"/>
    </source>
</evidence>